<name>A0A1L0D672_9ASCO</name>
<sequence length="229" mass="25149">MDGTLLNTEDIYTEACTALLARFGKGPLTWDVKLGLQGLPGPEASKVLIAHYEIPLTPQEFMAQGFAIQETLWHKSDFLPGALELLHDMKKSGVPIALGTSSNKVNFHRKSGHLQHGFDLFEHHIVTGDDLRIPPGRGKPNPDIWLVCLESINASRREQGLEIIDIEECLIFEDGIPGVISGINARATVVWIPHPEALVELNGKEKSIIGDGGEVIASLKEFNKEKYGL</sequence>
<dbReference type="AlphaFoldDB" id="A0A1L0D672"/>
<evidence type="ECO:0000313" key="1">
    <source>
        <dbReference type="EMBL" id="SGZ51520.1"/>
    </source>
</evidence>
<dbReference type="FunFam" id="1.10.150.240:FF:000001">
    <property type="entry name" value="Haloacid dehalogenase-like hydrolase domain"/>
    <property type="match status" value="1"/>
</dbReference>
<dbReference type="SUPFAM" id="SSF56784">
    <property type="entry name" value="HAD-like"/>
    <property type="match status" value="1"/>
</dbReference>
<organism evidence="1 2">
    <name type="scientific">Sungouiella intermedia</name>
    <dbReference type="NCBI Taxonomy" id="45354"/>
    <lineage>
        <taxon>Eukaryota</taxon>
        <taxon>Fungi</taxon>
        <taxon>Dikarya</taxon>
        <taxon>Ascomycota</taxon>
        <taxon>Saccharomycotina</taxon>
        <taxon>Pichiomycetes</taxon>
        <taxon>Metschnikowiaceae</taxon>
        <taxon>Sungouiella</taxon>
    </lineage>
</organism>
<proteinExistence type="predicted"/>
<dbReference type="InterPro" id="IPR023198">
    <property type="entry name" value="PGP-like_dom2"/>
</dbReference>
<dbReference type="InterPro" id="IPR041492">
    <property type="entry name" value="HAD_2"/>
</dbReference>
<gene>
    <name evidence="1" type="ORF">SAMEA4029010_CIC11G00000003302</name>
</gene>
<dbReference type="Pfam" id="PF13419">
    <property type="entry name" value="HAD_2"/>
    <property type="match status" value="1"/>
</dbReference>
<dbReference type="Gene3D" id="1.10.150.240">
    <property type="entry name" value="Putative phosphatase, domain 2"/>
    <property type="match status" value="1"/>
</dbReference>
<dbReference type="GO" id="GO:0016791">
    <property type="term" value="F:phosphatase activity"/>
    <property type="evidence" value="ECO:0007669"/>
    <property type="project" value="TreeGrafter"/>
</dbReference>
<dbReference type="EMBL" id="LT635758">
    <property type="protein sequence ID" value="SGZ51520.1"/>
    <property type="molecule type" value="Genomic_DNA"/>
</dbReference>
<reference evidence="1 2" key="1">
    <citation type="submission" date="2016-10" db="EMBL/GenBank/DDBJ databases">
        <authorList>
            <person name="de Groot N.N."/>
        </authorList>
    </citation>
    <scope>NUCLEOTIDE SEQUENCE [LARGE SCALE GENOMIC DNA]</scope>
    <source>
        <strain evidence="1 2">CBS 141442</strain>
    </source>
</reference>
<dbReference type="OrthoDB" id="40579at2759"/>
<dbReference type="InterPro" id="IPR036412">
    <property type="entry name" value="HAD-like_sf"/>
</dbReference>
<dbReference type="Gene3D" id="3.40.50.1000">
    <property type="entry name" value="HAD superfamily/HAD-like"/>
    <property type="match status" value="1"/>
</dbReference>
<keyword evidence="2" id="KW-1185">Reference proteome</keyword>
<dbReference type="Proteomes" id="UP000182334">
    <property type="component" value="Chromosome III"/>
</dbReference>
<dbReference type="STRING" id="45354.A0A1L0D672"/>
<evidence type="ECO:0000313" key="2">
    <source>
        <dbReference type="Proteomes" id="UP000182334"/>
    </source>
</evidence>
<dbReference type="InterPro" id="IPR023214">
    <property type="entry name" value="HAD_sf"/>
</dbReference>
<accession>A0A1L0D672</accession>
<dbReference type="PANTHER" id="PTHR18901">
    <property type="entry name" value="2-DEOXYGLUCOSE-6-PHOSPHATE PHOSPHATASE 2"/>
    <property type="match status" value="1"/>
</dbReference>
<protein>
    <submittedName>
        <fullName evidence="1">CIC11C00000003302</fullName>
    </submittedName>
</protein>
<dbReference type="PANTHER" id="PTHR18901:SF38">
    <property type="entry name" value="PSEUDOURIDINE-5'-PHOSPHATASE"/>
    <property type="match status" value="1"/>
</dbReference>